<comment type="caution">
    <text evidence="5">The sequence shown here is derived from an EMBL/GenBank/DDBJ whole genome shotgun (WGS) entry which is preliminary data.</text>
</comment>
<dbReference type="SUPFAM" id="SSF141371">
    <property type="entry name" value="PilZ domain-like"/>
    <property type="match status" value="2"/>
</dbReference>
<name>A0A0F9ICS9_9ZZZZ</name>
<protein>
    <recommendedName>
        <fullName evidence="6">PilZ domain-containing protein</fullName>
    </recommendedName>
</protein>
<dbReference type="Gene3D" id="2.40.10.220">
    <property type="entry name" value="predicted glycosyltransferase like domains"/>
    <property type="match status" value="1"/>
</dbReference>
<dbReference type="InterPro" id="IPR009926">
    <property type="entry name" value="T3SS_YcgR_PilZN"/>
</dbReference>
<dbReference type="GO" id="GO:0035438">
    <property type="term" value="F:cyclic-di-GMP binding"/>
    <property type="evidence" value="ECO:0007669"/>
    <property type="project" value="InterPro"/>
</dbReference>
<dbReference type="InterPro" id="IPR009875">
    <property type="entry name" value="PilZ_domain"/>
</dbReference>
<evidence type="ECO:0008006" key="6">
    <source>
        <dbReference type="Google" id="ProtNLM"/>
    </source>
</evidence>
<dbReference type="Pfam" id="PF07238">
    <property type="entry name" value="PilZ"/>
    <property type="match status" value="1"/>
</dbReference>
<reference evidence="5" key="1">
    <citation type="journal article" date="2015" name="Nature">
        <title>Complex archaea that bridge the gap between prokaryotes and eukaryotes.</title>
        <authorList>
            <person name="Spang A."/>
            <person name="Saw J.H."/>
            <person name="Jorgensen S.L."/>
            <person name="Zaremba-Niedzwiedzka K."/>
            <person name="Martijn J."/>
            <person name="Lind A.E."/>
            <person name="van Eijk R."/>
            <person name="Schleper C."/>
            <person name="Guy L."/>
            <person name="Ettema T.J."/>
        </authorList>
    </citation>
    <scope>NUCLEOTIDE SEQUENCE</scope>
</reference>
<evidence type="ECO:0000313" key="5">
    <source>
        <dbReference type="EMBL" id="KKM25277.1"/>
    </source>
</evidence>
<evidence type="ECO:0000256" key="1">
    <source>
        <dbReference type="ARBA" id="ARBA00022741"/>
    </source>
</evidence>
<sequence>MQIGGTLKIQLEGEKKRLTSELMGVEEDKYLVIKSPSLQYMSHVSNLLYEGNTVIVRYLYKGTVFGFKSRIKYVITNPIKLLILEYPKKIENQNLRKHRRVDCYLPASVRITGNTIEGTIIDISREGYQFTVEKSKIESSLKIFQVENETSVSFKLPGVEKILTVTGKQKYIIEDSDSVKIGILFDNMTIEVQERLFDFLSTAGA</sequence>
<organism evidence="5">
    <name type="scientific">marine sediment metagenome</name>
    <dbReference type="NCBI Taxonomy" id="412755"/>
    <lineage>
        <taxon>unclassified sequences</taxon>
        <taxon>metagenomes</taxon>
        <taxon>ecological metagenomes</taxon>
    </lineage>
</organism>
<evidence type="ECO:0000259" key="3">
    <source>
        <dbReference type="Pfam" id="PF07238"/>
    </source>
</evidence>
<proteinExistence type="predicted"/>
<feature type="domain" description="PilZ" evidence="3">
    <location>
        <begin position="95"/>
        <end position="200"/>
    </location>
</feature>
<feature type="domain" description="Type III secretion system flagellar brake protein YcgR PilZN" evidence="4">
    <location>
        <begin position="2"/>
        <end position="87"/>
    </location>
</feature>
<dbReference type="Pfam" id="PF12945">
    <property type="entry name" value="PilZNR"/>
    <property type="match status" value="1"/>
</dbReference>
<dbReference type="EMBL" id="LAZR01012748">
    <property type="protein sequence ID" value="KKM25277.1"/>
    <property type="molecule type" value="Genomic_DNA"/>
</dbReference>
<keyword evidence="1" id="KW-0547">Nucleotide-binding</keyword>
<dbReference type="Gene3D" id="2.30.110.10">
    <property type="entry name" value="Electron Transport, Fmn-binding Protein, Chain A"/>
    <property type="match status" value="1"/>
</dbReference>
<dbReference type="InterPro" id="IPR012349">
    <property type="entry name" value="Split_barrel_FMN-bd"/>
</dbReference>
<dbReference type="AlphaFoldDB" id="A0A0F9ICS9"/>
<gene>
    <name evidence="5" type="ORF">LCGC14_1596590</name>
</gene>
<keyword evidence="2" id="KW-0975">Bacterial flagellum</keyword>
<evidence type="ECO:0000259" key="4">
    <source>
        <dbReference type="Pfam" id="PF12945"/>
    </source>
</evidence>
<evidence type="ECO:0000256" key="2">
    <source>
        <dbReference type="ARBA" id="ARBA00023143"/>
    </source>
</evidence>
<accession>A0A0F9ICS9</accession>